<evidence type="ECO:0000259" key="9">
    <source>
        <dbReference type="Pfam" id="PF20936"/>
    </source>
</evidence>
<organism evidence="10 11">
    <name type="scientific">Lunasporangiospora selenospora</name>
    <dbReference type="NCBI Taxonomy" id="979761"/>
    <lineage>
        <taxon>Eukaryota</taxon>
        <taxon>Fungi</taxon>
        <taxon>Fungi incertae sedis</taxon>
        <taxon>Mucoromycota</taxon>
        <taxon>Mortierellomycotina</taxon>
        <taxon>Mortierellomycetes</taxon>
        <taxon>Mortierellales</taxon>
        <taxon>Mortierellaceae</taxon>
        <taxon>Lunasporangiospora</taxon>
    </lineage>
</organism>
<dbReference type="Pfam" id="PF20936">
    <property type="entry name" value="GCIP_C"/>
    <property type="match status" value="1"/>
</dbReference>
<dbReference type="GO" id="GO:0005737">
    <property type="term" value="C:cytoplasm"/>
    <property type="evidence" value="ECO:0007669"/>
    <property type="project" value="UniProtKB-SubCell"/>
</dbReference>
<dbReference type="InterPro" id="IPR049317">
    <property type="entry name" value="GCIP-like_N"/>
</dbReference>
<feature type="compositionally biased region" description="Acidic residues" evidence="7">
    <location>
        <begin position="247"/>
        <end position="262"/>
    </location>
</feature>
<feature type="domain" description="Cyclin-D1-binding protein 1-like N-terminal" evidence="8">
    <location>
        <begin position="69"/>
        <end position="236"/>
    </location>
</feature>
<evidence type="ECO:0000256" key="5">
    <source>
        <dbReference type="ARBA" id="ARBA00023242"/>
    </source>
</evidence>
<evidence type="ECO:0000256" key="3">
    <source>
        <dbReference type="ARBA" id="ARBA00008940"/>
    </source>
</evidence>
<reference evidence="10" key="1">
    <citation type="journal article" date="2020" name="Fungal Divers.">
        <title>Resolving the Mortierellaceae phylogeny through synthesis of multi-gene phylogenetics and phylogenomics.</title>
        <authorList>
            <person name="Vandepol N."/>
            <person name="Liber J."/>
            <person name="Desiro A."/>
            <person name="Na H."/>
            <person name="Kennedy M."/>
            <person name="Barry K."/>
            <person name="Grigoriev I.V."/>
            <person name="Miller A.N."/>
            <person name="O'Donnell K."/>
            <person name="Stajich J.E."/>
            <person name="Bonito G."/>
        </authorList>
    </citation>
    <scope>NUCLEOTIDE SEQUENCE</scope>
    <source>
        <strain evidence="10">KOD1015</strain>
    </source>
</reference>
<feature type="region of interest" description="Disordered" evidence="7">
    <location>
        <begin position="236"/>
        <end position="266"/>
    </location>
</feature>
<dbReference type="PANTHER" id="PTHR15492:SF1">
    <property type="entry name" value="CYCLIN-D1-BINDING PROTEIN 1"/>
    <property type="match status" value="1"/>
</dbReference>
<dbReference type="Pfam" id="PF13324">
    <property type="entry name" value="GCIP_N"/>
    <property type="match status" value="1"/>
</dbReference>
<proteinExistence type="inferred from homology"/>
<sequence>MATEDSQKKIRGLVDLALTYVVEPQPVSVPAVPDTMDELVAQVQSGLKIESDNSDKDEPWDSENFSQRLAGLGQIISNDVTKTVIACKPPADPVAAIGMVDALGESCFRLAGFVDAIPVKTAGQTYKLEIQTIANEIFLGVAVLMNEFLDEPVEKVAQLQQQKNFTLDTTPAATTKAPKEAAGIDKQYLVKTGIVWEACTALEKASRSNSQAVAKKWDGLVAMLDDAISEVQEMIDSNDDKDGAANDNDDDESGNESDDSWNDDEKLTEKEKQLCIKSNAMLKLTRLLLKKLKQRCLDTAPALSLSASTPSPTTEAESVTFRPSDLARMWDQLHIRAKEVTALSDEIATSLYGPQDQEAVSGLLKDLNCKDHECILLGRVFVRGQVEHEKWMDMCEAQFKKILEKPLSA</sequence>
<dbReference type="InterPro" id="IPR049318">
    <property type="entry name" value="GCIP_C"/>
</dbReference>
<dbReference type="Proteomes" id="UP000780801">
    <property type="component" value="Unassembled WGS sequence"/>
</dbReference>
<evidence type="ECO:0000313" key="11">
    <source>
        <dbReference type="Proteomes" id="UP000780801"/>
    </source>
</evidence>
<evidence type="ECO:0000256" key="4">
    <source>
        <dbReference type="ARBA" id="ARBA00022490"/>
    </source>
</evidence>
<keyword evidence="5" id="KW-0539">Nucleus</keyword>
<dbReference type="EMBL" id="JAABOA010000118">
    <property type="protein sequence ID" value="KAF9585815.1"/>
    <property type="molecule type" value="Genomic_DNA"/>
</dbReference>
<dbReference type="GO" id="GO:0005634">
    <property type="term" value="C:nucleus"/>
    <property type="evidence" value="ECO:0007669"/>
    <property type="project" value="UniProtKB-SubCell"/>
</dbReference>
<comment type="caution">
    <text evidence="10">The sequence shown here is derived from an EMBL/GenBank/DDBJ whole genome shotgun (WGS) entry which is preliminary data.</text>
</comment>
<evidence type="ECO:0000256" key="7">
    <source>
        <dbReference type="SAM" id="MobiDB-lite"/>
    </source>
</evidence>
<protein>
    <submittedName>
        <fullName evidence="10">Uncharacterized protein</fullName>
    </submittedName>
</protein>
<dbReference type="AlphaFoldDB" id="A0A9P6G3Z5"/>
<feature type="domain" description="Cyclin-D1-binding protein 1-like C-terminal" evidence="9">
    <location>
        <begin position="249"/>
        <end position="369"/>
    </location>
</feature>
<dbReference type="Gene3D" id="1.20.1420.10">
    <property type="entry name" value="Talin, central domain"/>
    <property type="match status" value="1"/>
</dbReference>
<dbReference type="PANTHER" id="PTHR15492">
    <property type="entry name" value="CYCLIN D1-BINDING PROTEIN 1"/>
    <property type="match status" value="1"/>
</dbReference>
<evidence type="ECO:0000256" key="2">
    <source>
        <dbReference type="ARBA" id="ARBA00004496"/>
    </source>
</evidence>
<evidence type="ECO:0000313" key="10">
    <source>
        <dbReference type="EMBL" id="KAF9585815.1"/>
    </source>
</evidence>
<dbReference type="InterPro" id="IPR026907">
    <property type="entry name" value="GCIP-like"/>
</dbReference>
<evidence type="ECO:0000259" key="8">
    <source>
        <dbReference type="Pfam" id="PF13324"/>
    </source>
</evidence>
<evidence type="ECO:0000256" key="6">
    <source>
        <dbReference type="ARBA" id="ARBA00023306"/>
    </source>
</evidence>
<keyword evidence="11" id="KW-1185">Reference proteome</keyword>
<comment type="subcellular location">
    <subcellularLocation>
        <location evidence="2">Cytoplasm</location>
    </subcellularLocation>
    <subcellularLocation>
        <location evidence="1">Nucleus</location>
    </subcellularLocation>
</comment>
<name>A0A9P6G3Z5_9FUNG</name>
<gene>
    <name evidence="10" type="ORF">BGW38_000637</name>
</gene>
<accession>A0A9P6G3Z5</accession>
<dbReference type="OrthoDB" id="41588at2759"/>
<dbReference type="Gene3D" id="1.20.1410.10">
    <property type="entry name" value="I/LWEQ domain"/>
    <property type="match status" value="1"/>
</dbReference>
<keyword evidence="6" id="KW-0131">Cell cycle</keyword>
<keyword evidence="4" id="KW-0963">Cytoplasm</keyword>
<comment type="similarity">
    <text evidence="3">Belongs to the CCNDBP1 family.</text>
</comment>
<evidence type="ECO:0000256" key="1">
    <source>
        <dbReference type="ARBA" id="ARBA00004123"/>
    </source>
</evidence>